<evidence type="ECO:0000259" key="2">
    <source>
        <dbReference type="SMART" id="SM00355"/>
    </source>
</evidence>
<dbReference type="Proteomes" id="UP000054408">
    <property type="component" value="Unassembled WGS sequence"/>
</dbReference>
<accession>A0A0L0DRH9</accession>
<feature type="domain" description="C2H2-type" evidence="2">
    <location>
        <begin position="284"/>
        <end position="308"/>
    </location>
</feature>
<reference evidence="3 4" key="1">
    <citation type="submission" date="2010-05" db="EMBL/GenBank/DDBJ databases">
        <title>The Genome Sequence of Thecamonas trahens ATCC 50062.</title>
        <authorList>
            <consortium name="The Broad Institute Genome Sequencing Platform"/>
            <person name="Russ C."/>
            <person name="Cuomo C."/>
            <person name="Shea T."/>
            <person name="Young S.K."/>
            <person name="Zeng Q."/>
            <person name="Koehrsen M."/>
            <person name="Haas B."/>
            <person name="Borodovsky M."/>
            <person name="Guigo R."/>
            <person name="Alvarado L."/>
            <person name="Berlin A."/>
            <person name="Bochicchio J."/>
            <person name="Borenstein D."/>
            <person name="Chapman S."/>
            <person name="Chen Z."/>
            <person name="Freedman E."/>
            <person name="Gellesch M."/>
            <person name="Goldberg J."/>
            <person name="Griggs A."/>
            <person name="Gujja S."/>
            <person name="Heilman E."/>
            <person name="Heiman D."/>
            <person name="Hepburn T."/>
            <person name="Howarth C."/>
            <person name="Jen D."/>
            <person name="Larson L."/>
            <person name="Mehta T."/>
            <person name="Park D."/>
            <person name="Pearson M."/>
            <person name="Roberts A."/>
            <person name="Saif S."/>
            <person name="Shenoy N."/>
            <person name="Sisk P."/>
            <person name="Stolte C."/>
            <person name="Sykes S."/>
            <person name="Thomson T."/>
            <person name="Walk T."/>
            <person name="White J."/>
            <person name="Yandava C."/>
            <person name="Burger G."/>
            <person name="Gray M.W."/>
            <person name="Holland P.W.H."/>
            <person name="King N."/>
            <person name="Lang F.B.F."/>
            <person name="Roger A.J."/>
            <person name="Ruiz-Trillo I."/>
            <person name="Lander E."/>
            <person name="Nusbaum C."/>
        </authorList>
    </citation>
    <scope>NUCLEOTIDE SEQUENCE [LARGE SCALE GENOMIC DNA]</scope>
    <source>
        <strain evidence="3 4">ATCC 50062</strain>
    </source>
</reference>
<name>A0A0L0DRH9_THETB</name>
<dbReference type="AlphaFoldDB" id="A0A0L0DRH9"/>
<gene>
    <name evidence="3" type="ORF">AMSG_10519</name>
</gene>
<feature type="domain" description="C2H2-type" evidence="2">
    <location>
        <begin position="314"/>
        <end position="338"/>
    </location>
</feature>
<dbReference type="SMART" id="SM00355">
    <property type="entry name" value="ZnF_C2H2"/>
    <property type="match status" value="3"/>
</dbReference>
<evidence type="ECO:0000313" key="3">
    <source>
        <dbReference type="EMBL" id="KNC54867.1"/>
    </source>
</evidence>
<evidence type="ECO:0000313" key="4">
    <source>
        <dbReference type="Proteomes" id="UP000054408"/>
    </source>
</evidence>
<keyword evidence="4" id="KW-1185">Reference proteome</keyword>
<proteinExistence type="predicted"/>
<dbReference type="OrthoDB" id="6077919at2759"/>
<dbReference type="InterPro" id="IPR013087">
    <property type="entry name" value="Znf_C2H2_type"/>
</dbReference>
<feature type="compositionally biased region" description="Acidic residues" evidence="1">
    <location>
        <begin position="389"/>
        <end position="398"/>
    </location>
</feature>
<feature type="region of interest" description="Disordered" evidence="1">
    <location>
        <begin position="1"/>
        <end position="74"/>
    </location>
</feature>
<dbReference type="GeneID" id="25568728"/>
<sequence length="499" mass="53119">MRTTSSTESKALLPSTAPLAGVATGGRRRTPPATGTSRARSGSGPAAAEGAAGVGGAGATSSLASTSPPSDLAQTGLATECEWSMDQQLETNERHRSKRKGAVNGNSVLLRRLLARAAEVRKQYEEVAVATELESASLGSAASKSKSARSRARAKARAAIRASRAKAAKEMRTQARRQAAARLVASPATLPRDGWRKCVLPGCADLAFPSSRELWNHVLRAHQPGVGIPASLYYSYARRFWLDAAADDADSAADDAVDDAIALSRELQVRRRADWELPTHAKRYGCTWPKCGYSTDFKSLLELHGSFHAPLHDYGCQWIGCSYTCAFRSSLRSHVRAHHATLAMHLSWVRVWSQSLDASQPRVAAAARASFSSSPAVYSDDGRSGGFLDNDDGDDEAETAMRRSKRKSRTGSSGTGSSGDDDRNPRPRKVARPLVVARPQHASGSGSGSGQLVSLPPLPATPSRFTRALVPPSTPKPNAEQDLVAVGWVYDLGLVGKAE</sequence>
<dbReference type="EMBL" id="GL349492">
    <property type="protein sequence ID" value="KNC54867.1"/>
    <property type="molecule type" value="Genomic_DNA"/>
</dbReference>
<protein>
    <recommendedName>
        <fullName evidence="2">C2H2-type domain-containing protein</fullName>
    </recommendedName>
</protein>
<feature type="compositionally biased region" description="Low complexity" evidence="1">
    <location>
        <begin position="59"/>
        <end position="70"/>
    </location>
</feature>
<feature type="compositionally biased region" description="Low complexity" evidence="1">
    <location>
        <begin position="33"/>
        <end position="51"/>
    </location>
</feature>
<dbReference type="RefSeq" id="XP_013753464.1">
    <property type="nucleotide sequence ID" value="XM_013898010.1"/>
</dbReference>
<feature type="domain" description="C2H2-type" evidence="2">
    <location>
        <begin position="196"/>
        <end position="222"/>
    </location>
</feature>
<dbReference type="Gene3D" id="3.30.160.60">
    <property type="entry name" value="Classic Zinc Finger"/>
    <property type="match status" value="1"/>
</dbReference>
<feature type="region of interest" description="Disordered" evidence="1">
    <location>
        <begin position="374"/>
        <end position="479"/>
    </location>
</feature>
<organism evidence="3 4">
    <name type="scientific">Thecamonas trahens ATCC 50062</name>
    <dbReference type="NCBI Taxonomy" id="461836"/>
    <lineage>
        <taxon>Eukaryota</taxon>
        <taxon>Apusozoa</taxon>
        <taxon>Apusomonadida</taxon>
        <taxon>Apusomonadidae</taxon>
        <taxon>Thecamonas</taxon>
    </lineage>
</organism>
<evidence type="ECO:0000256" key="1">
    <source>
        <dbReference type="SAM" id="MobiDB-lite"/>
    </source>
</evidence>